<sequence length="193" mass="20762">MAQRACAVGHFAALLPQAGRMERFVKLWAALLVPALIVFALDQAAKYLVRTNIALGEVLTPIEPLREVFGITFSQNTGAAFSLLPQAGDLFLIIAIAMIVGILLFYRRMAGASWLTRLALGLVLGGTCGNALDRLTLGYVVDWFLVRIPNVAANVSNFADHAIVIGIGVLFLLSWRAKPAQQAEPEDSSGSLQ</sequence>
<evidence type="ECO:0000256" key="2">
    <source>
        <dbReference type="ARBA" id="ARBA00022475"/>
    </source>
</evidence>
<feature type="transmembrane region" description="Helical" evidence="9">
    <location>
        <begin position="114"/>
        <end position="132"/>
    </location>
</feature>
<dbReference type="GO" id="GO:0006508">
    <property type="term" value="P:proteolysis"/>
    <property type="evidence" value="ECO:0007669"/>
    <property type="project" value="UniProtKB-KW"/>
</dbReference>
<evidence type="ECO:0000313" key="12">
    <source>
        <dbReference type="Proteomes" id="UP000229681"/>
    </source>
</evidence>
<keyword evidence="5 9" id="KW-0064">Aspartyl protease</keyword>
<comment type="catalytic activity">
    <reaction evidence="9">
        <text>Release of signal peptides from bacterial membrane prolipoproteins. Hydrolyzes -Xaa-Yaa-Zaa-|-(S,diacylglyceryl)Cys-, in which Xaa is hydrophobic (preferably Leu), and Yaa (Ala or Ser) and Zaa (Gly or Ala) have small, neutral side chains.</text>
        <dbReference type="EC" id="3.4.23.36"/>
    </reaction>
</comment>
<evidence type="ECO:0000256" key="7">
    <source>
        <dbReference type="ARBA" id="ARBA00022989"/>
    </source>
</evidence>
<comment type="pathway">
    <text evidence="9">Protein modification; lipoprotein biosynthesis (signal peptide cleavage).</text>
</comment>
<keyword evidence="6 9" id="KW-0378">Hydrolase</keyword>
<dbReference type="EC" id="3.4.23.36" evidence="9"/>
<evidence type="ECO:0000256" key="10">
    <source>
        <dbReference type="RuleBase" id="RU004181"/>
    </source>
</evidence>
<comment type="caution">
    <text evidence="11">The sequence shown here is derived from an EMBL/GenBank/DDBJ whole genome shotgun (WGS) entry which is preliminary data.</text>
</comment>
<feature type="active site" evidence="9">
    <location>
        <position position="142"/>
    </location>
</feature>
<dbReference type="HAMAP" id="MF_00161">
    <property type="entry name" value="LspA"/>
    <property type="match status" value="1"/>
</dbReference>
<comment type="similarity">
    <text evidence="1 9 10">Belongs to the peptidase A8 family.</text>
</comment>
<dbReference type="PANTHER" id="PTHR33695">
    <property type="entry name" value="LIPOPROTEIN SIGNAL PEPTIDASE"/>
    <property type="match status" value="1"/>
</dbReference>
<keyword evidence="4 9" id="KW-0812">Transmembrane</keyword>
<dbReference type="PANTHER" id="PTHR33695:SF1">
    <property type="entry name" value="LIPOPROTEIN SIGNAL PEPTIDASE"/>
    <property type="match status" value="1"/>
</dbReference>
<dbReference type="PRINTS" id="PR00781">
    <property type="entry name" value="LIPOSIGPTASE"/>
</dbReference>
<dbReference type="GO" id="GO:0004190">
    <property type="term" value="F:aspartic-type endopeptidase activity"/>
    <property type="evidence" value="ECO:0007669"/>
    <property type="project" value="UniProtKB-UniRule"/>
</dbReference>
<name>A0A2M8PBW2_9CHLR</name>
<dbReference type="Proteomes" id="UP000229681">
    <property type="component" value="Unassembled WGS sequence"/>
</dbReference>
<keyword evidence="8 9" id="KW-0472">Membrane</keyword>
<evidence type="ECO:0000256" key="3">
    <source>
        <dbReference type="ARBA" id="ARBA00022670"/>
    </source>
</evidence>
<evidence type="ECO:0000256" key="9">
    <source>
        <dbReference type="HAMAP-Rule" id="MF_00161"/>
    </source>
</evidence>
<dbReference type="NCBIfam" id="TIGR00077">
    <property type="entry name" value="lspA"/>
    <property type="match status" value="1"/>
</dbReference>
<feature type="transmembrane region" description="Helical" evidence="9">
    <location>
        <begin position="152"/>
        <end position="173"/>
    </location>
</feature>
<dbReference type="AlphaFoldDB" id="A0A2M8PBW2"/>
<gene>
    <name evidence="9 11" type="primary">lspA</name>
    <name evidence="11" type="ORF">CUN49_12590</name>
</gene>
<feature type="active site" evidence="9">
    <location>
        <position position="160"/>
    </location>
</feature>
<dbReference type="UniPathway" id="UPA00665"/>
<evidence type="ECO:0000313" key="11">
    <source>
        <dbReference type="EMBL" id="PJF35038.1"/>
    </source>
</evidence>
<evidence type="ECO:0000256" key="4">
    <source>
        <dbReference type="ARBA" id="ARBA00022692"/>
    </source>
</evidence>
<keyword evidence="7 9" id="KW-1133">Transmembrane helix</keyword>
<evidence type="ECO:0000256" key="5">
    <source>
        <dbReference type="ARBA" id="ARBA00022750"/>
    </source>
</evidence>
<dbReference type="EMBL" id="PGTM01000219">
    <property type="protein sequence ID" value="PJF35038.1"/>
    <property type="molecule type" value="Genomic_DNA"/>
</dbReference>
<evidence type="ECO:0000256" key="6">
    <source>
        <dbReference type="ARBA" id="ARBA00022801"/>
    </source>
</evidence>
<dbReference type="Pfam" id="PF01252">
    <property type="entry name" value="Peptidase_A8"/>
    <property type="match status" value="1"/>
</dbReference>
<feature type="transmembrane region" description="Helical" evidence="9">
    <location>
        <begin position="24"/>
        <end position="41"/>
    </location>
</feature>
<evidence type="ECO:0000256" key="1">
    <source>
        <dbReference type="ARBA" id="ARBA00006139"/>
    </source>
</evidence>
<keyword evidence="3 9" id="KW-0645">Protease</keyword>
<dbReference type="InterPro" id="IPR001872">
    <property type="entry name" value="Peptidase_A8"/>
</dbReference>
<dbReference type="GO" id="GO:0005886">
    <property type="term" value="C:plasma membrane"/>
    <property type="evidence" value="ECO:0007669"/>
    <property type="project" value="UniProtKB-SubCell"/>
</dbReference>
<keyword evidence="2 9" id="KW-1003">Cell membrane</keyword>
<protein>
    <recommendedName>
        <fullName evidence="9">Lipoprotein signal peptidase</fullName>
        <ecNumber evidence="9">3.4.23.36</ecNumber>
    </recommendedName>
    <alternativeName>
        <fullName evidence="9">Prolipoprotein signal peptidase</fullName>
    </alternativeName>
    <alternativeName>
        <fullName evidence="9">Signal peptidase II</fullName>
        <shortName evidence="9">SPase II</shortName>
    </alternativeName>
</protein>
<reference evidence="11 12" key="1">
    <citation type="submission" date="2017-11" db="EMBL/GenBank/DDBJ databases">
        <title>Evolution of Phototrophy in the Chloroflexi Phylum Driven by Horizontal Gene Transfer.</title>
        <authorList>
            <person name="Ward L.M."/>
            <person name="Hemp J."/>
            <person name="Shih P.M."/>
            <person name="Mcglynn S.E."/>
            <person name="Fischer W."/>
        </authorList>
    </citation>
    <scope>NUCLEOTIDE SEQUENCE [LARGE SCALE GENOMIC DNA]</scope>
    <source>
        <strain evidence="11">JP3_13</strain>
    </source>
</reference>
<comment type="subcellular location">
    <subcellularLocation>
        <location evidence="9">Cell membrane</location>
        <topology evidence="9">Multi-pass membrane protein</topology>
    </subcellularLocation>
</comment>
<proteinExistence type="inferred from homology"/>
<organism evidence="11 12">
    <name type="scientific">Candidatus Thermofonsia Clade 1 bacterium</name>
    <dbReference type="NCBI Taxonomy" id="2364210"/>
    <lineage>
        <taxon>Bacteria</taxon>
        <taxon>Bacillati</taxon>
        <taxon>Chloroflexota</taxon>
        <taxon>Candidatus Thermofontia</taxon>
        <taxon>Candidatus Thermofonsia Clade 1</taxon>
    </lineage>
</organism>
<feature type="transmembrane region" description="Helical" evidence="9">
    <location>
        <begin position="90"/>
        <end position="107"/>
    </location>
</feature>
<evidence type="ECO:0000256" key="8">
    <source>
        <dbReference type="ARBA" id="ARBA00023136"/>
    </source>
</evidence>
<accession>A0A2M8PBW2</accession>
<comment type="function">
    <text evidence="9">This protein specifically catalyzes the removal of signal peptides from prolipoproteins.</text>
</comment>